<evidence type="ECO:0000313" key="3">
    <source>
        <dbReference type="Proteomes" id="UP000011689"/>
    </source>
</evidence>
<dbReference type="OrthoDB" id="100846at2157"/>
<dbReference type="Gene3D" id="3.40.720.10">
    <property type="entry name" value="Alkaline Phosphatase, subunit A"/>
    <property type="match status" value="1"/>
</dbReference>
<keyword evidence="3" id="KW-1185">Reference proteome</keyword>
<organism evidence="2 3">
    <name type="scientific">Halorubrum hochstenium ATCC 700873</name>
    <dbReference type="NCBI Taxonomy" id="1227481"/>
    <lineage>
        <taxon>Archaea</taxon>
        <taxon>Methanobacteriati</taxon>
        <taxon>Methanobacteriota</taxon>
        <taxon>Stenosarchaea group</taxon>
        <taxon>Halobacteria</taxon>
        <taxon>Halobacteriales</taxon>
        <taxon>Haloferacaceae</taxon>
        <taxon>Halorubrum</taxon>
    </lineage>
</organism>
<feature type="region of interest" description="Disordered" evidence="1">
    <location>
        <begin position="273"/>
        <end position="292"/>
    </location>
</feature>
<comment type="caution">
    <text evidence="2">The sequence shown here is derived from an EMBL/GenBank/DDBJ whole genome shotgun (WGS) entry which is preliminary data.</text>
</comment>
<dbReference type="RefSeq" id="WP_008586455.1">
    <property type="nucleotide sequence ID" value="NZ_AOJO01000064.1"/>
</dbReference>
<sequence>MRTTNSIVQNFKEFGIRGVGQYLYEKYYGPIARRNAQNIYEKKWDVLILLDCTRRDMLRSVLSEYEYLSRVGEHMTPGTSSAAWMRQTFKPEYAEEMNSTLHITGNPNTEQWVDEDDFLHLNEVWRDGWSNEHATVLPSEITDRAIALHRELDPERTILHYMQPHPPFIPDDVGIDKSVEDLASEGYSQKELWELHLSNLRYVLDNLKTLLSNLEAERVIISSDHGQALGERGKWGHPGASRLDCLRRVPWSVTTGKDTEEYSPEYRVDINEESGQVSRSTEQKLKNLGYRT</sequence>
<reference evidence="2 3" key="1">
    <citation type="journal article" date="2014" name="PLoS Genet.">
        <title>Phylogenetically driven sequencing of extremely halophilic archaea reveals strategies for static and dynamic osmo-response.</title>
        <authorList>
            <person name="Becker E.A."/>
            <person name="Seitzer P.M."/>
            <person name="Tritt A."/>
            <person name="Larsen D."/>
            <person name="Krusor M."/>
            <person name="Yao A.I."/>
            <person name="Wu D."/>
            <person name="Madern D."/>
            <person name="Eisen J.A."/>
            <person name="Darling A.E."/>
            <person name="Facciotti M.T."/>
        </authorList>
    </citation>
    <scope>NUCLEOTIDE SEQUENCE [LARGE SCALE GENOMIC DNA]</scope>
    <source>
        <strain evidence="2 3">ATCC 700873</strain>
    </source>
</reference>
<protein>
    <recommendedName>
        <fullName evidence="4">Sulfatase</fullName>
    </recommendedName>
</protein>
<dbReference type="SUPFAM" id="SSF53649">
    <property type="entry name" value="Alkaline phosphatase-like"/>
    <property type="match status" value="1"/>
</dbReference>
<dbReference type="Proteomes" id="UP000011689">
    <property type="component" value="Unassembled WGS sequence"/>
</dbReference>
<dbReference type="InterPro" id="IPR017850">
    <property type="entry name" value="Alkaline_phosphatase_core_sf"/>
</dbReference>
<dbReference type="EMBL" id="AOJO01000064">
    <property type="protein sequence ID" value="ELZ52530.1"/>
    <property type="molecule type" value="Genomic_DNA"/>
</dbReference>
<evidence type="ECO:0000313" key="2">
    <source>
        <dbReference type="EMBL" id="ELZ52530.1"/>
    </source>
</evidence>
<evidence type="ECO:0008006" key="4">
    <source>
        <dbReference type="Google" id="ProtNLM"/>
    </source>
</evidence>
<name>M0EXW1_9EURY</name>
<accession>M0EXW1</accession>
<proteinExistence type="predicted"/>
<dbReference type="GeneID" id="72714959"/>
<dbReference type="AlphaFoldDB" id="M0EXW1"/>
<evidence type="ECO:0000256" key="1">
    <source>
        <dbReference type="SAM" id="MobiDB-lite"/>
    </source>
</evidence>
<gene>
    <name evidence="2" type="ORF">C467_13969</name>
</gene>